<accession>A0A9Q8SLP8</accession>
<feature type="compositionally biased region" description="Polar residues" evidence="1">
    <location>
        <begin position="350"/>
        <end position="359"/>
    </location>
</feature>
<dbReference type="GeneID" id="73338255"/>
<evidence type="ECO:0000313" key="3">
    <source>
        <dbReference type="Proteomes" id="UP000830671"/>
    </source>
</evidence>
<protein>
    <submittedName>
        <fullName evidence="2">Uncharacterized protein</fullName>
    </submittedName>
</protein>
<feature type="compositionally biased region" description="Pro residues" evidence="1">
    <location>
        <begin position="315"/>
        <end position="327"/>
    </location>
</feature>
<gene>
    <name evidence="2" type="ORF">CLUP02_04229</name>
</gene>
<sequence>MCCLCDIHCEETRMYEVRYRLTTLMSLLPNLSQIPHIPQNSILTFSDVWRNLDETSGTMVLIQREDFFSRSRMTQAHGALLLLFEVAKSQSSLPTSDHCFFVASQAVYAHSSPRQSTRSNSFLILAKEQPIEGQILITTPKGLCPFRNTLFSLLVDLENKHPTRHWDVSLSQVVVDAVRVVQQLLLYNDVSDAGSTRQTTPRVKHLDHRPEWAQIFSQQLSIPCGQRRCKLSYDKLEMLPACYPSTSYTQSILTLLNGVPVVTPHYGSPTGSGKIWTLAEHRDTRARPALSLAISYCEASKPAFNRKPTQWNADPLPPGQPENPFPFAPEAVRAPSHPPPPPSLVEAHNPTWTLEDSTE</sequence>
<evidence type="ECO:0000256" key="1">
    <source>
        <dbReference type="SAM" id="MobiDB-lite"/>
    </source>
</evidence>
<dbReference type="Proteomes" id="UP000830671">
    <property type="component" value="Chromosome 2"/>
</dbReference>
<feature type="region of interest" description="Disordered" evidence="1">
    <location>
        <begin position="306"/>
        <end position="359"/>
    </location>
</feature>
<name>A0A9Q8SLP8_9PEZI</name>
<proteinExistence type="predicted"/>
<keyword evidence="3" id="KW-1185">Reference proteome</keyword>
<dbReference type="AlphaFoldDB" id="A0A9Q8SLP8"/>
<evidence type="ECO:0000313" key="2">
    <source>
        <dbReference type="EMBL" id="UQC78752.1"/>
    </source>
</evidence>
<dbReference type="KEGG" id="clup:CLUP02_04229"/>
<dbReference type="RefSeq" id="XP_049140388.1">
    <property type="nucleotide sequence ID" value="XM_049283245.1"/>
</dbReference>
<dbReference type="EMBL" id="CP019474">
    <property type="protein sequence ID" value="UQC78752.1"/>
    <property type="molecule type" value="Genomic_DNA"/>
</dbReference>
<organism evidence="2 3">
    <name type="scientific">Colletotrichum lupini</name>
    <dbReference type="NCBI Taxonomy" id="145971"/>
    <lineage>
        <taxon>Eukaryota</taxon>
        <taxon>Fungi</taxon>
        <taxon>Dikarya</taxon>
        <taxon>Ascomycota</taxon>
        <taxon>Pezizomycotina</taxon>
        <taxon>Sordariomycetes</taxon>
        <taxon>Hypocreomycetidae</taxon>
        <taxon>Glomerellales</taxon>
        <taxon>Glomerellaceae</taxon>
        <taxon>Colletotrichum</taxon>
        <taxon>Colletotrichum acutatum species complex</taxon>
    </lineage>
</organism>
<reference evidence="2" key="1">
    <citation type="journal article" date="2021" name="Mol. Plant Microbe Interact.">
        <title>Complete Genome Sequence of the Plant-Pathogenic Fungus Colletotrichum lupini.</title>
        <authorList>
            <person name="Baroncelli R."/>
            <person name="Pensec F."/>
            <person name="Da Lio D."/>
            <person name="Boufleur T."/>
            <person name="Vicente I."/>
            <person name="Sarrocco S."/>
            <person name="Picot A."/>
            <person name="Baraldi E."/>
            <person name="Sukno S."/>
            <person name="Thon M."/>
            <person name="Le Floch G."/>
        </authorList>
    </citation>
    <scope>NUCLEOTIDE SEQUENCE</scope>
    <source>
        <strain evidence="2">IMI 504893</strain>
    </source>
</reference>